<dbReference type="Proteomes" id="UP000823982">
    <property type="component" value="Unassembled WGS sequence"/>
</dbReference>
<protein>
    <submittedName>
        <fullName evidence="1">Uncharacterized protein</fullName>
    </submittedName>
</protein>
<comment type="caution">
    <text evidence="1">The sequence shown here is derived from an EMBL/GenBank/DDBJ whole genome shotgun (WGS) entry which is preliminary data.</text>
</comment>
<name>A0A9D1ENZ6_9FIRM</name>
<proteinExistence type="predicted"/>
<reference evidence="1" key="2">
    <citation type="journal article" date="2021" name="PeerJ">
        <title>Extensive microbial diversity within the chicken gut microbiome revealed by metagenomics and culture.</title>
        <authorList>
            <person name="Gilroy R."/>
            <person name="Ravi A."/>
            <person name="Getino M."/>
            <person name="Pursley I."/>
            <person name="Horton D.L."/>
            <person name="Alikhan N.F."/>
            <person name="Baker D."/>
            <person name="Gharbi K."/>
            <person name="Hall N."/>
            <person name="Watson M."/>
            <person name="Adriaenssens E.M."/>
            <person name="Foster-Nyarko E."/>
            <person name="Jarju S."/>
            <person name="Secka A."/>
            <person name="Antonio M."/>
            <person name="Oren A."/>
            <person name="Chaudhuri R.R."/>
            <person name="La Ragione R."/>
            <person name="Hildebrand F."/>
            <person name="Pallen M.J."/>
        </authorList>
    </citation>
    <scope>NUCLEOTIDE SEQUENCE</scope>
    <source>
        <strain evidence="1">CHK157-1446</strain>
    </source>
</reference>
<dbReference type="AlphaFoldDB" id="A0A9D1ENZ6"/>
<evidence type="ECO:0000313" key="1">
    <source>
        <dbReference type="EMBL" id="HIS24654.1"/>
    </source>
</evidence>
<accession>A0A9D1ENZ6</accession>
<gene>
    <name evidence="1" type="ORF">IAD01_04540</name>
</gene>
<dbReference type="EMBL" id="DVIR01000040">
    <property type="protein sequence ID" value="HIS24654.1"/>
    <property type="molecule type" value="Genomic_DNA"/>
</dbReference>
<reference evidence="1" key="1">
    <citation type="submission" date="2020-10" db="EMBL/GenBank/DDBJ databases">
        <authorList>
            <person name="Gilroy R."/>
        </authorList>
    </citation>
    <scope>NUCLEOTIDE SEQUENCE</scope>
    <source>
        <strain evidence="1">CHK157-1446</strain>
    </source>
</reference>
<evidence type="ECO:0000313" key="2">
    <source>
        <dbReference type="Proteomes" id="UP000823982"/>
    </source>
</evidence>
<organism evidence="1 2">
    <name type="scientific">Candidatus Faeciplasma gallinarum</name>
    <dbReference type="NCBI Taxonomy" id="2840799"/>
    <lineage>
        <taxon>Bacteria</taxon>
        <taxon>Bacillati</taxon>
        <taxon>Bacillota</taxon>
        <taxon>Clostridia</taxon>
        <taxon>Eubacteriales</taxon>
        <taxon>Oscillospiraceae</taxon>
        <taxon>Oscillospiraceae incertae sedis</taxon>
        <taxon>Candidatus Faeciplasma</taxon>
    </lineage>
</organism>
<sequence length="191" mass="20391">MGKYTLIPENTFSRLVLGTGVLALAFDTDSGELDEDDILGATTGKTEFCALPHYTDMADKLQNCPKNVAGLKRLDYWEAKLSGTMVSVAADTLKKLAGAASVTSECISAQKKLTDACFGDLWLIADYSDVTSGTDAGYIAVRLKNALNTSGVDLELSNGSKGEFAFSFLAHSDVSSPQTPPYEIYIHTGQT</sequence>